<name>A0ABQ7YAP8_BRANA</name>
<dbReference type="PANTHER" id="PTHR43650:SF23">
    <property type="entry name" value="PYROPHOSPHATE--FRUCTOSE 6-PHOSPHATE 1-PHOSPHOTRANSFERASE SUBUNIT ALPHA 2"/>
    <property type="match status" value="1"/>
</dbReference>
<evidence type="ECO:0000256" key="2">
    <source>
        <dbReference type="ARBA" id="ARBA00022679"/>
    </source>
</evidence>
<accession>A0ABQ7YAP8</accession>
<dbReference type="Proteomes" id="UP000824890">
    <property type="component" value="Unassembled WGS sequence"/>
</dbReference>
<reference evidence="8 9" key="1">
    <citation type="submission" date="2021-05" db="EMBL/GenBank/DDBJ databases">
        <title>Genome Assembly of Synthetic Allotetraploid Brassica napus Reveals Homoeologous Exchanges between Subgenomes.</title>
        <authorList>
            <person name="Davis J.T."/>
        </authorList>
    </citation>
    <scope>NUCLEOTIDE SEQUENCE [LARGE SCALE GENOMIC DNA]</scope>
    <source>
        <strain evidence="9">cv. Da-Ae</strain>
        <tissue evidence="8">Seedling</tissue>
    </source>
</reference>
<dbReference type="SUPFAM" id="SSF53784">
    <property type="entry name" value="Phosphofructokinase"/>
    <property type="match status" value="1"/>
</dbReference>
<sequence length="559" mass="61214">MDSDFGIPRELSPLQQLRSQYQPELPPCLQGTTVRVELGDGTTVSEASDSHIIARAFPHTLGQPLAHFLRETAKVSDAHIITQLPSIRVGIVFCGRQAPGGHNVIWGLYEALKVHNAKSTLLGFLGGSEGLFAQKTLEITDDILQTYKNQGGYDLLGRTKDQIRTTEQVNAALKACTDLKLDGLVIIGGVTSNTDAAHLAEFFAEAKCSTKVVGVPVTTNGDLKNQFVEANVGFDTICKVNSQLISNACTDALSAEKYYYFIRLMGRKHSHVALECTLQSHPNMVILGEEVAASKLTIFDISKQICDAVQARAGQDKNHGVILIPEGIIESIPEVYALLKEIHGLLREETGMRLFFLLLHPESDDSAQLSQIETEKLLAYLVETEMNKRLKEGTYKGKKFNAICHFFGYQARGSLPSKFDCDYAYAMMTVKNWSQNAGSTSTSIGRPAIHPAMVDLKGKAYELLRQNAEKFLMEDLYRNPGPLQYDGPGADAKAVSLCVEDQDYMGRIKKLQEYLDQVRTIVKPGCSQDVLKAALSVMASVTDVLTTISSSSNGGQQTA</sequence>
<evidence type="ECO:0000313" key="9">
    <source>
        <dbReference type="Proteomes" id="UP000824890"/>
    </source>
</evidence>
<dbReference type="PANTHER" id="PTHR43650">
    <property type="entry name" value="PYROPHOSPHATE--FRUCTOSE 6-PHOSPHATE 1-PHOSPHOTRANSFERASE"/>
    <property type="match status" value="1"/>
</dbReference>
<feature type="domain" description="Phosphofructokinase" evidence="7">
    <location>
        <begin position="88"/>
        <end position="427"/>
    </location>
</feature>
<dbReference type="InterPro" id="IPR000023">
    <property type="entry name" value="Phosphofructokinase_dom"/>
</dbReference>
<evidence type="ECO:0000256" key="1">
    <source>
        <dbReference type="ARBA" id="ARBA00022490"/>
    </source>
</evidence>
<keyword evidence="6" id="KW-0324">Glycolysis</keyword>
<evidence type="ECO:0000259" key="7">
    <source>
        <dbReference type="Pfam" id="PF00365"/>
    </source>
</evidence>
<keyword evidence="4" id="KW-0418">Kinase</keyword>
<dbReference type="Gene3D" id="3.40.50.450">
    <property type="match status" value="1"/>
</dbReference>
<dbReference type="Pfam" id="PF00365">
    <property type="entry name" value="PFK"/>
    <property type="match status" value="1"/>
</dbReference>
<evidence type="ECO:0000256" key="3">
    <source>
        <dbReference type="ARBA" id="ARBA00022723"/>
    </source>
</evidence>
<keyword evidence="1" id="KW-0963">Cytoplasm</keyword>
<evidence type="ECO:0000256" key="4">
    <source>
        <dbReference type="ARBA" id="ARBA00022777"/>
    </source>
</evidence>
<organism evidence="8 9">
    <name type="scientific">Brassica napus</name>
    <name type="common">Rape</name>
    <dbReference type="NCBI Taxonomy" id="3708"/>
    <lineage>
        <taxon>Eukaryota</taxon>
        <taxon>Viridiplantae</taxon>
        <taxon>Streptophyta</taxon>
        <taxon>Embryophyta</taxon>
        <taxon>Tracheophyta</taxon>
        <taxon>Spermatophyta</taxon>
        <taxon>Magnoliopsida</taxon>
        <taxon>eudicotyledons</taxon>
        <taxon>Gunneridae</taxon>
        <taxon>Pentapetalae</taxon>
        <taxon>rosids</taxon>
        <taxon>malvids</taxon>
        <taxon>Brassicales</taxon>
        <taxon>Brassicaceae</taxon>
        <taxon>Brassiceae</taxon>
        <taxon>Brassica</taxon>
    </lineage>
</organism>
<keyword evidence="2" id="KW-0808">Transferase</keyword>
<proteinExistence type="predicted"/>
<comment type="caution">
    <text evidence="8">The sequence shown here is derived from an EMBL/GenBank/DDBJ whole genome shotgun (WGS) entry which is preliminary data.</text>
</comment>
<keyword evidence="9" id="KW-1185">Reference proteome</keyword>
<dbReference type="Gene3D" id="3.40.50.460">
    <property type="entry name" value="Phosphofructokinase domain"/>
    <property type="match status" value="1"/>
</dbReference>
<evidence type="ECO:0000256" key="5">
    <source>
        <dbReference type="ARBA" id="ARBA00022842"/>
    </source>
</evidence>
<protein>
    <recommendedName>
        <fullName evidence="7">Phosphofructokinase domain-containing protein</fullName>
    </recommendedName>
</protein>
<keyword evidence="5" id="KW-0460">Magnesium</keyword>
<keyword evidence="3" id="KW-0479">Metal-binding</keyword>
<evidence type="ECO:0000256" key="6">
    <source>
        <dbReference type="ARBA" id="ARBA00023152"/>
    </source>
</evidence>
<evidence type="ECO:0000313" key="8">
    <source>
        <dbReference type="EMBL" id="KAH0864266.1"/>
    </source>
</evidence>
<dbReference type="InterPro" id="IPR035966">
    <property type="entry name" value="PKF_sf"/>
</dbReference>
<gene>
    <name evidence="8" type="ORF">HID58_081477</name>
</gene>
<dbReference type="EMBL" id="JAGKQM010000018">
    <property type="protein sequence ID" value="KAH0864266.1"/>
    <property type="molecule type" value="Genomic_DNA"/>
</dbReference>